<evidence type="ECO:0000313" key="2">
    <source>
        <dbReference type="EMBL" id="CAF0999261.1"/>
    </source>
</evidence>
<comment type="caution">
    <text evidence="2">The sequence shown here is derived from an EMBL/GenBank/DDBJ whole genome shotgun (WGS) entry which is preliminary data.</text>
</comment>
<gene>
    <name evidence="2" type="ORF">OXX778_LOCUS16318</name>
</gene>
<sequence>MANIIWSIVWILILWFLMWPIAGLLAGFWILFMPFEACFPALKEINTTLLKWIQYCEKVGENIKSGSPLQSS</sequence>
<evidence type="ECO:0000313" key="3">
    <source>
        <dbReference type="Proteomes" id="UP000663879"/>
    </source>
</evidence>
<keyword evidence="1" id="KW-0472">Membrane</keyword>
<evidence type="ECO:0000256" key="1">
    <source>
        <dbReference type="SAM" id="Phobius"/>
    </source>
</evidence>
<keyword evidence="1" id="KW-0812">Transmembrane</keyword>
<keyword evidence="1" id="KW-1133">Transmembrane helix</keyword>
<dbReference type="Proteomes" id="UP000663879">
    <property type="component" value="Unassembled WGS sequence"/>
</dbReference>
<dbReference type="PANTHER" id="PTHR39948">
    <property type="entry name" value="GEO11419P1"/>
    <property type="match status" value="1"/>
</dbReference>
<accession>A0A814GP73</accession>
<dbReference type="PANTHER" id="PTHR39948:SF1">
    <property type="entry name" value="GEO11419P1"/>
    <property type="match status" value="1"/>
</dbReference>
<dbReference type="EMBL" id="CAJNOC010003826">
    <property type="protein sequence ID" value="CAF0999261.1"/>
    <property type="molecule type" value="Genomic_DNA"/>
</dbReference>
<keyword evidence="3" id="KW-1185">Reference proteome</keyword>
<proteinExistence type="predicted"/>
<protein>
    <submittedName>
        <fullName evidence="2">Uncharacterized protein</fullName>
    </submittedName>
</protein>
<dbReference type="AlphaFoldDB" id="A0A814GP73"/>
<name>A0A814GP73_9BILA</name>
<organism evidence="2 3">
    <name type="scientific">Brachionus calyciflorus</name>
    <dbReference type="NCBI Taxonomy" id="104777"/>
    <lineage>
        <taxon>Eukaryota</taxon>
        <taxon>Metazoa</taxon>
        <taxon>Spiralia</taxon>
        <taxon>Gnathifera</taxon>
        <taxon>Rotifera</taxon>
        <taxon>Eurotatoria</taxon>
        <taxon>Monogononta</taxon>
        <taxon>Pseudotrocha</taxon>
        <taxon>Ploima</taxon>
        <taxon>Brachionidae</taxon>
        <taxon>Brachionus</taxon>
    </lineage>
</organism>
<reference evidence="2" key="1">
    <citation type="submission" date="2021-02" db="EMBL/GenBank/DDBJ databases">
        <authorList>
            <person name="Nowell W R."/>
        </authorList>
    </citation>
    <scope>NUCLEOTIDE SEQUENCE</scope>
    <source>
        <strain evidence="2">Ploen Becks lab</strain>
    </source>
</reference>
<feature type="transmembrane region" description="Helical" evidence="1">
    <location>
        <begin position="6"/>
        <end position="32"/>
    </location>
</feature>
<dbReference type="OrthoDB" id="8912589at2759"/>